<proteinExistence type="predicted"/>
<accession>A0A4R0NI96</accession>
<organism evidence="1 2">
    <name type="scientific">Pedobacter psychroterrae</name>
    <dbReference type="NCBI Taxonomy" id="2530453"/>
    <lineage>
        <taxon>Bacteria</taxon>
        <taxon>Pseudomonadati</taxon>
        <taxon>Bacteroidota</taxon>
        <taxon>Sphingobacteriia</taxon>
        <taxon>Sphingobacteriales</taxon>
        <taxon>Sphingobacteriaceae</taxon>
        <taxon>Pedobacter</taxon>
    </lineage>
</organism>
<dbReference type="EMBL" id="SJSL01000005">
    <property type="protein sequence ID" value="TCC99948.1"/>
    <property type="molecule type" value="Genomic_DNA"/>
</dbReference>
<reference evidence="1 2" key="1">
    <citation type="submission" date="2019-02" db="EMBL/GenBank/DDBJ databases">
        <title>Pedobacter sp. RP-1-14 sp. nov., isolated from Arctic soil.</title>
        <authorList>
            <person name="Dahal R.H."/>
        </authorList>
    </citation>
    <scope>NUCLEOTIDE SEQUENCE [LARGE SCALE GENOMIC DNA]</scope>
    <source>
        <strain evidence="1 2">RP-1-14</strain>
    </source>
</reference>
<dbReference type="AlphaFoldDB" id="A0A4R0NI96"/>
<protein>
    <submittedName>
        <fullName evidence="1">Uncharacterized protein</fullName>
    </submittedName>
</protein>
<keyword evidence="2" id="KW-1185">Reference proteome</keyword>
<sequence>MKTKKLGKTGQYSPKQIEANKLKQLKIACEKMVGKGSFDMFSALCKTRMTSNRLPALKLKLSSDNNIDPLEFKRYNDLFVSQLNKLTITTLTGETMTLGQYLREAMTLVCYSEIVHELGSPNAAKVRAAFEGYQRLIFTQPLLDLMQLIYRLSTLMSDLSVSVLEYDFNPVFAFGGDSDHNHIVIRLVKSQAISIKLDGTKREVMPLQWPNYRGNVTPVSVSPISIGLKHPKESLPVFIQRHALRRLSERIGIVSGLLHQALVDCFKEDKQIRNLTQGGNSLVEFNIYDQKLGYLVCLVHEEMIVIRTFLFLTNDGTPEGKKLAELTRVQLLDKQYLGIDTLSGFIKFRVADDPTLKQLFKDAGCESLLDLSTIEKFLESDVTAKDPSILLSYLRGIPGNTDDLIPSQ</sequence>
<comment type="caution">
    <text evidence="1">The sequence shown here is derived from an EMBL/GenBank/DDBJ whole genome shotgun (WGS) entry which is preliminary data.</text>
</comment>
<evidence type="ECO:0000313" key="2">
    <source>
        <dbReference type="Proteomes" id="UP000293347"/>
    </source>
</evidence>
<dbReference type="RefSeq" id="WP_131597283.1">
    <property type="nucleotide sequence ID" value="NZ_SJSL01000005.1"/>
</dbReference>
<dbReference type="Proteomes" id="UP000293347">
    <property type="component" value="Unassembled WGS sequence"/>
</dbReference>
<gene>
    <name evidence="1" type="ORF">EZ437_17060</name>
</gene>
<dbReference type="OrthoDB" id="638838at2"/>
<evidence type="ECO:0000313" key="1">
    <source>
        <dbReference type="EMBL" id="TCC99948.1"/>
    </source>
</evidence>
<name>A0A4R0NI96_9SPHI</name>